<proteinExistence type="predicted"/>
<gene>
    <name evidence="6" type="ORF">CATMQ487_45960</name>
</gene>
<evidence type="ECO:0000256" key="1">
    <source>
        <dbReference type="ARBA" id="ARBA00001947"/>
    </source>
</evidence>
<feature type="domain" description="Succinylglutamate desuccinylase/Aspartoacylase catalytic" evidence="5">
    <location>
        <begin position="61"/>
        <end position="236"/>
    </location>
</feature>
<keyword evidence="4" id="KW-0862">Zinc</keyword>
<evidence type="ECO:0000256" key="2">
    <source>
        <dbReference type="ARBA" id="ARBA00022723"/>
    </source>
</evidence>
<accession>A0ABN6PR09</accession>
<comment type="cofactor">
    <cofactor evidence="1">
        <name>Zn(2+)</name>
        <dbReference type="ChEBI" id="CHEBI:29105"/>
    </cofactor>
</comment>
<keyword evidence="7" id="KW-1185">Reference proteome</keyword>
<evidence type="ECO:0000256" key="3">
    <source>
        <dbReference type="ARBA" id="ARBA00022801"/>
    </source>
</evidence>
<dbReference type="Gene3D" id="3.40.630.10">
    <property type="entry name" value="Zn peptidases"/>
    <property type="match status" value="1"/>
</dbReference>
<evidence type="ECO:0000313" key="7">
    <source>
        <dbReference type="Proteomes" id="UP001057498"/>
    </source>
</evidence>
<dbReference type="Proteomes" id="UP001057498">
    <property type="component" value="Chromosome"/>
</dbReference>
<protein>
    <recommendedName>
        <fullName evidence="5">Succinylglutamate desuccinylase/Aspartoacylase catalytic domain-containing protein</fullName>
    </recommendedName>
</protein>
<evidence type="ECO:0000259" key="5">
    <source>
        <dbReference type="Pfam" id="PF24827"/>
    </source>
</evidence>
<evidence type="ECO:0000313" key="6">
    <source>
        <dbReference type="EMBL" id="BDI07626.1"/>
    </source>
</evidence>
<reference evidence="6" key="1">
    <citation type="submission" date="2022-04" db="EMBL/GenBank/DDBJ databases">
        <title>Whole genome sequence of Sphaerotilus sp. FB-5.</title>
        <authorList>
            <person name="Takeda M."/>
            <person name="Narihara S."/>
            <person name="Akimoto M."/>
            <person name="Akimoto R."/>
            <person name="Nishiyashiki S."/>
            <person name="Murakami T."/>
        </authorList>
    </citation>
    <scope>NUCLEOTIDE SEQUENCE</scope>
    <source>
        <strain evidence="6">FB-5</strain>
    </source>
</reference>
<dbReference type="CDD" id="cd06256">
    <property type="entry name" value="M14_ASTE_ASPA-like"/>
    <property type="match status" value="1"/>
</dbReference>
<keyword evidence="3" id="KW-0378">Hydrolase</keyword>
<dbReference type="EMBL" id="AP025730">
    <property type="protein sequence ID" value="BDI07626.1"/>
    <property type="molecule type" value="Genomic_DNA"/>
</dbReference>
<dbReference type="InterPro" id="IPR055438">
    <property type="entry name" value="AstE_AspA_cat"/>
</dbReference>
<dbReference type="Pfam" id="PF24827">
    <property type="entry name" value="AstE_AspA_cat"/>
    <property type="match status" value="1"/>
</dbReference>
<keyword evidence="2" id="KW-0479">Metal-binding</keyword>
<dbReference type="RefSeq" id="WP_251970802.1">
    <property type="nucleotide sequence ID" value="NZ_AP025730.1"/>
</dbReference>
<dbReference type="SUPFAM" id="SSF53187">
    <property type="entry name" value="Zn-dependent exopeptidases"/>
    <property type="match status" value="1"/>
</dbReference>
<name>A0ABN6PR09_9BURK</name>
<evidence type="ECO:0000256" key="4">
    <source>
        <dbReference type="ARBA" id="ARBA00022833"/>
    </source>
</evidence>
<organism evidence="6 7">
    <name type="scientific">Sphaerotilus microaerophilus</name>
    <dbReference type="NCBI Taxonomy" id="2914710"/>
    <lineage>
        <taxon>Bacteria</taxon>
        <taxon>Pseudomonadati</taxon>
        <taxon>Pseudomonadota</taxon>
        <taxon>Betaproteobacteria</taxon>
        <taxon>Burkholderiales</taxon>
        <taxon>Sphaerotilaceae</taxon>
        <taxon>Sphaerotilus</taxon>
    </lineage>
</organism>
<sequence length="380" mass="41136">MPVIADLAAAAPLTPPPPLTRLDLTRLADLPPGLLDTRASDLHRLFPGPLLLHLPGQRRPELFVSVLLHGNEDVGWVALQQVLRHALAHGRQELPRAMTVLVGNVSAARHGLRRLDGQPDYNRVWPGGESALGTPEQALMAEVHARMRERAAADGGALFAAIDLHNNTGLNPHYGIVNHLDAASLHLARMFARTVVLFRGVPGTQTAAFAPLCPAVAVECGKPGVPANEAAAARFLDACLHLAEFPAHPLRESDIDLYHTVALVKVREDVRFAFVGEDDDPASAAADLLLDARLDHLNFRELEAGAAFGHTRHPMPLDVRDEAGTDVAAACFRTEQGRLRLALPLMPAMLTLDERVVRQDCLCYLMERVPFERVQAAGAA</sequence>